<name>A0A841SPG8_9BACL</name>
<proteinExistence type="predicted"/>
<protein>
    <submittedName>
        <fullName evidence="2">YheC/YheD family protein</fullName>
    </submittedName>
</protein>
<dbReference type="Pfam" id="PF14398">
    <property type="entry name" value="ATPgrasp_YheCD"/>
    <property type="match status" value="1"/>
</dbReference>
<dbReference type="EMBL" id="JACJVQ010000005">
    <property type="protein sequence ID" value="MBB6633854.1"/>
    <property type="molecule type" value="Genomic_DNA"/>
</dbReference>
<organism evidence="2 3">
    <name type="scientific">Cohnella thailandensis</name>
    <dbReference type="NCBI Taxonomy" id="557557"/>
    <lineage>
        <taxon>Bacteria</taxon>
        <taxon>Bacillati</taxon>
        <taxon>Bacillota</taxon>
        <taxon>Bacilli</taxon>
        <taxon>Bacillales</taxon>
        <taxon>Paenibacillaceae</taxon>
        <taxon>Cohnella</taxon>
    </lineage>
</organism>
<dbReference type="AlphaFoldDB" id="A0A841SPG8"/>
<keyword evidence="3" id="KW-1185">Reference proteome</keyword>
<dbReference type="Proteomes" id="UP000535838">
    <property type="component" value="Unassembled WGS sequence"/>
</dbReference>
<dbReference type="Gene3D" id="3.30.470.20">
    <property type="entry name" value="ATP-grasp fold, B domain"/>
    <property type="match status" value="1"/>
</dbReference>
<evidence type="ECO:0000256" key="1">
    <source>
        <dbReference type="SAM" id="MobiDB-lite"/>
    </source>
</evidence>
<evidence type="ECO:0000313" key="2">
    <source>
        <dbReference type="EMBL" id="MBB6633854.1"/>
    </source>
</evidence>
<evidence type="ECO:0000313" key="3">
    <source>
        <dbReference type="Proteomes" id="UP000535838"/>
    </source>
</evidence>
<accession>A0A841SPG8</accession>
<sequence>MHVFSPVSRESFETRERLSPAVESPEGDSPSLSLGIAVCEQEGNPPFAEAAFIRRLIAAGPKHGLRVFAFAPWTLDEESGTVSAWSPRGSRWSRVTLPAPDLVYDRAWPGDSRQRLLYRTGLKRLLARHPARLLNGRLPGKLDVYRTLKQDPRTAALLPPTARYDGTESLGSWLSVHRGAAFLKPSIGSKGRRVIAIAPHPEDPEMLNLLGRNAANVPFRIARISKEEALSRIDKAIGHRIYLMQPLLELRGPSGEPFDLRVLMQRGGSGRWAEAGIAARCGQENGVTSNLHGGGTARRAKEYLSVLFGSAQAARLLEELREASEDVIDRLERIYGRFSELGLDFGIERSGRLWFLEANTKPGRASMACAGESAAARAVERPLAYARYILLRPPGRVFHEFDPM</sequence>
<dbReference type="InterPro" id="IPR026838">
    <property type="entry name" value="YheC/D"/>
</dbReference>
<gene>
    <name evidence="2" type="ORF">H7B67_07010</name>
</gene>
<dbReference type="RefSeq" id="WP_185119065.1">
    <property type="nucleotide sequence ID" value="NZ_JACJVQ010000005.1"/>
</dbReference>
<feature type="region of interest" description="Disordered" evidence="1">
    <location>
        <begin position="1"/>
        <end position="30"/>
    </location>
</feature>
<reference evidence="2 3" key="1">
    <citation type="submission" date="2020-08" db="EMBL/GenBank/DDBJ databases">
        <title>Cohnella phylogeny.</title>
        <authorList>
            <person name="Dunlap C."/>
        </authorList>
    </citation>
    <scope>NUCLEOTIDE SEQUENCE [LARGE SCALE GENOMIC DNA]</scope>
    <source>
        <strain evidence="2 3">DSM 25241</strain>
    </source>
</reference>
<comment type="caution">
    <text evidence="2">The sequence shown here is derived from an EMBL/GenBank/DDBJ whole genome shotgun (WGS) entry which is preliminary data.</text>
</comment>
<dbReference type="SUPFAM" id="SSF56059">
    <property type="entry name" value="Glutathione synthetase ATP-binding domain-like"/>
    <property type="match status" value="1"/>
</dbReference>